<proteinExistence type="predicted"/>
<gene>
    <name evidence="2" type="ORF">ACFOES_00930</name>
</gene>
<evidence type="ECO:0000313" key="2">
    <source>
        <dbReference type="EMBL" id="MFC2966647.1"/>
    </source>
</evidence>
<evidence type="ECO:0000259" key="1">
    <source>
        <dbReference type="Pfam" id="PF00174"/>
    </source>
</evidence>
<keyword evidence="3" id="KW-1185">Reference proteome</keyword>
<dbReference type="SUPFAM" id="SSF56524">
    <property type="entry name" value="Oxidoreductase molybdopterin-binding domain"/>
    <property type="match status" value="1"/>
</dbReference>
<dbReference type="Pfam" id="PF00174">
    <property type="entry name" value="Oxidored_molyb"/>
    <property type="match status" value="1"/>
</dbReference>
<dbReference type="Proteomes" id="UP001595443">
    <property type="component" value="Unassembled WGS sequence"/>
</dbReference>
<dbReference type="InterPro" id="IPR000572">
    <property type="entry name" value="OxRdtase_Mopterin-bd_dom"/>
</dbReference>
<protein>
    <submittedName>
        <fullName evidence="2">Molybdopterin-dependent oxidoreductase</fullName>
    </submittedName>
</protein>
<evidence type="ECO:0000313" key="3">
    <source>
        <dbReference type="Proteomes" id="UP001595443"/>
    </source>
</evidence>
<feature type="domain" description="Oxidoreductase molybdopterin-binding" evidence="1">
    <location>
        <begin position="46"/>
        <end position="149"/>
    </location>
</feature>
<dbReference type="InterPro" id="IPR036374">
    <property type="entry name" value="OxRdtase_Mopterin-bd_sf"/>
</dbReference>
<sequence length="181" mass="19515">MPLIFSRYAPAPVLVGLGAFLSCLCIALGGLSAQPAAGQPAGPVVLTVEGVGDGPMHFDLAMLKALPHRSFTTHTIWTSGEQRFEGVLLRDFLDRIGVERGELVVRAANDYSIAIPISDATDPGPIIAYARNGAPMSLRDKGPLWLVYPYDADPAWRTEVVYSRSIWQLDHMTIAPEGASQ</sequence>
<dbReference type="EMBL" id="JBHRSK010000001">
    <property type="protein sequence ID" value="MFC2966647.1"/>
    <property type="molecule type" value="Genomic_DNA"/>
</dbReference>
<dbReference type="RefSeq" id="WP_377830968.1">
    <property type="nucleotide sequence ID" value="NZ_JBHRSK010000001.1"/>
</dbReference>
<name>A0ABV7ABN5_9RHOB</name>
<organism evidence="2 3">
    <name type="scientific">Acidimangrovimonas pyrenivorans</name>
    <dbReference type="NCBI Taxonomy" id="2030798"/>
    <lineage>
        <taxon>Bacteria</taxon>
        <taxon>Pseudomonadati</taxon>
        <taxon>Pseudomonadota</taxon>
        <taxon>Alphaproteobacteria</taxon>
        <taxon>Rhodobacterales</taxon>
        <taxon>Paracoccaceae</taxon>
        <taxon>Acidimangrovimonas</taxon>
    </lineage>
</organism>
<accession>A0ABV7ABN5</accession>
<dbReference type="Gene3D" id="3.90.420.10">
    <property type="entry name" value="Oxidoreductase, molybdopterin-binding domain"/>
    <property type="match status" value="1"/>
</dbReference>
<reference evidence="3" key="1">
    <citation type="journal article" date="2019" name="Int. J. Syst. Evol. Microbiol.">
        <title>The Global Catalogue of Microorganisms (GCM) 10K type strain sequencing project: providing services to taxonomists for standard genome sequencing and annotation.</title>
        <authorList>
            <consortium name="The Broad Institute Genomics Platform"/>
            <consortium name="The Broad Institute Genome Sequencing Center for Infectious Disease"/>
            <person name="Wu L."/>
            <person name="Ma J."/>
        </authorList>
    </citation>
    <scope>NUCLEOTIDE SEQUENCE [LARGE SCALE GENOMIC DNA]</scope>
    <source>
        <strain evidence="3">KCTC 62192</strain>
    </source>
</reference>
<dbReference type="PROSITE" id="PS51257">
    <property type="entry name" value="PROKAR_LIPOPROTEIN"/>
    <property type="match status" value="1"/>
</dbReference>
<comment type="caution">
    <text evidence="2">The sequence shown here is derived from an EMBL/GenBank/DDBJ whole genome shotgun (WGS) entry which is preliminary data.</text>
</comment>